<dbReference type="Proteomes" id="UP000077266">
    <property type="component" value="Unassembled WGS sequence"/>
</dbReference>
<name>A0A165M6R5_EXIGL</name>
<feature type="signal peptide" evidence="1">
    <location>
        <begin position="1"/>
        <end position="18"/>
    </location>
</feature>
<dbReference type="AlphaFoldDB" id="A0A165M6R5"/>
<evidence type="ECO:0008006" key="4">
    <source>
        <dbReference type="Google" id="ProtNLM"/>
    </source>
</evidence>
<organism evidence="2 3">
    <name type="scientific">Exidia glandulosa HHB12029</name>
    <dbReference type="NCBI Taxonomy" id="1314781"/>
    <lineage>
        <taxon>Eukaryota</taxon>
        <taxon>Fungi</taxon>
        <taxon>Dikarya</taxon>
        <taxon>Basidiomycota</taxon>
        <taxon>Agaricomycotina</taxon>
        <taxon>Agaricomycetes</taxon>
        <taxon>Auriculariales</taxon>
        <taxon>Exidiaceae</taxon>
        <taxon>Exidia</taxon>
    </lineage>
</organism>
<dbReference type="EMBL" id="KV425914">
    <property type="protein sequence ID" value="KZV98841.1"/>
    <property type="molecule type" value="Genomic_DNA"/>
</dbReference>
<evidence type="ECO:0000313" key="2">
    <source>
        <dbReference type="EMBL" id="KZV98841.1"/>
    </source>
</evidence>
<protein>
    <recommendedName>
        <fullName evidence="4">Hydrophobic surface binding protein</fullName>
    </recommendedName>
</protein>
<keyword evidence="3" id="KW-1185">Reference proteome</keyword>
<reference evidence="2 3" key="1">
    <citation type="journal article" date="2016" name="Mol. Biol. Evol.">
        <title>Comparative Genomics of Early-Diverging Mushroom-Forming Fungi Provides Insights into the Origins of Lignocellulose Decay Capabilities.</title>
        <authorList>
            <person name="Nagy L.G."/>
            <person name="Riley R."/>
            <person name="Tritt A."/>
            <person name="Adam C."/>
            <person name="Daum C."/>
            <person name="Floudas D."/>
            <person name="Sun H."/>
            <person name="Yadav J.S."/>
            <person name="Pangilinan J."/>
            <person name="Larsson K.H."/>
            <person name="Matsuura K."/>
            <person name="Barry K."/>
            <person name="Labutti K."/>
            <person name="Kuo R."/>
            <person name="Ohm R.A."/>
            <person name="Bhattacharya S.S."/>
            <person name="Shirouzu T."/>
            <person name="Yoshinaga Y."/>
            <person name="Martin F.M."/>
            <person name="Grigoriev I.V."/>
            <person name="Hibbett D.S."/>
        </authorList>
    </citation>
    <scope>NUCLEOTIDE SEQUENCE [LARGE SCALE GENOMIC DNA]</scope>
    <source>
        <strain evidence="2 3">HHB12029</strain>
    </source>
</reference>
<keyword evidence="1" id="KW-0732">Signal</keyword>
<proteinExistence type="predicted"/>
<evidence type="ECO:0000313" key="3">
    <source>
        <dbReference type="Proteomes" id="UP000077266"/>
    </source>
</evidence>
<evidence type="ECO:0000256" key="1">
    <source>
        <dbReference type="SAM" id="SignalP"/>
    </source>
</evidence>
<sequence length="167" mass="17124">MMLLRVLIAVASASVVCAAALVSRTAVTVEADLNSMTAAATTLAQGMTAFSGSALQALNIGTAETSTNNAIQKAVTDTKARTAATPSFTEAEAATMLTKLNAFTTQMTAIAKKDEFASLIVPGIDVLGEAGDSVKALNSTLLPKVPFTVTFESMSDEFSATNTAYSS</sequence>
<gene>
    <name evidence="2" type="ORF">EXIGLDRAFT_700069</name>
</gene>
<accession>A0A165M6R5</accession>
<feature type="chain" id="PRO_5007862327" description="Hydrophobic surface binding protein" evidence="1">
    <location>
        <begin position="19"/>
        <end position="167"/>
    </location>
</feature>
<dbReference type="InParanoid" id="A0A165M6R5"/>